<protein>
    <submittedName>
        <fullName evidence="2">Uncharacterized protein</fullName>
    </submittedName>
</protein>
<sequence>MPEPAPIPESRRTALLKLKLDMVYRGIETAKAEERFNQNVLPKVPEPEAAAAAPAPAPPK</sequence>
<accession>A0A6C0AIY8</accession>
<name>A0A6C0AIY8_9ZZZZ</name>
<feature type="region of interest" description="Disordered" evidence="1">
    <location>
        <begin position="41"/>
        <end position="60"/>
    </location>
</feature>
<dbReference type="AlphaFoldDB" id="A0A6C0AIY8"/>
<organism evidence="2">
    <name type="scientific">viral metagenome</name>
    <dbReference type="NCBI Taxonomy" id="1070528"/>
    <lineage>
        <taxon>unclassified sequences</taxon>
        <taxon>metagenomes</taxon>
        <taxon>organismal metagenomes</taxon>
    </lineage>
</organism>
<evidence type="ECO:0000256" key="1">
    <source>
        <dbReference type="SAM" id="MobiDB-lite"/>
    </source>
</evidence>
<proteinExistence type="predicted"/>
<evidence type="ECO:0000313" key="2">
    <source>
        <dbReference type="EMBL" id="QHS79692.1"/>
    </source>
</evidence>
<dbReference type="EMBL" id="MN740650">
    <property type="protein sequence ID" value="QHS79692.1"/>
    <property type="molecule type" value="Genomic_DNA"/>
</dbReference>
<reference evidence="2" key="1">
    <citation type="journal article" date="2020" name="Nature">
        <title>Giant virus diversity and host interactions through global metagenomics.</title>
        <authorList>
            <person name="Schulz F."/>
            <person name="Roux S."/>
            <person name="Paez-Espino D."/>
            <person name="Jungbluth S."/>
            <person name="Walsh D.A."/>
            <person name="Denef V.J."/>
            <person name="McMahon K.D."/>
            <person name="Konstantinidis K.T."/>
            <person name="Eloe-Fadrosh E.A."/>
            <person name="Kyrpides N.C."/>
            <person name="Woyke T."/>
        </authorList>
    </citation>
    <scope>NUCLEOTIDE SEQUENCE</scope>
    <source>
        <strain evidence="2">GVMAG-S-1035303-20</strain>
    </source>
</reference>